<evidence type="ECO:0000256" key="1">
    <source>
        <dbReference type="SAM" id="MobiDB-lite"/>
    </source>
</evidence>
<proteinExistence type="predicted"/>
<protein>
    <submittedName>
        <fullName evidence="2">Uncharacterized protein</fullName>
    </submittedName>
</protein>
<reference evidence="2" key="1">
    <citation type="submission" date="2020-12" db="EMBL/GenBank/DDBJ databases">
        <authorList>
            <person name="Iha C."/>
        </authorList>
    </citation>
    <scope>NUCLEOTIDE SEQUENCE</scope>
</reference>
<feature type="region of interest" description="Disordered" evidence="1">
    <location>
        <begin position="1"/>
        <end position="76"/>
    </location>
</feature>
<organism evidence="2 3">
    <name type="scientific">Ostreobium quekettii</name>
    <dbReference type="NCBI Taxonomy" id="121088"/>
    <lineage>
        <taxon>Eukaryota</taxon>
        <taxon>Viridiplantae</taxon>
        <taxon>Chlorophyta</taxon>
        <taxon>core chlorophytes</taxon>
        <taxon>Ulvophyceae</taxon>
        <taxon>TCBD clade</taxon>
        <taxon>Bryopsidales</taxon>
        <taxon>Ostreobineae</taxon>
        <taxon>Ostreobiaceae</taxon>
        <taxon>Ostreobium</taxon>
    </lineage>
</organism>
<feature type="compositionally biased region" description="Acidic residues" evidence="1">
    <location>
        <begin position="28"/>
        <end position="38"/>
    </location>
</feature>
<sequence>MIVVVPTRDSTTPVSNTDKCAPSSSAAQDDDDGDDDDSSSSNNSRRNSGGDDDEEDNQADYGSAAPSNAGGGLGSNAGGGGRGIGLGANGGGRIGGNAGIGAGANGGINVGGEAGGNVGGNVGGNAGGNVGDNVGGNLGGNAGIGAGGNAGNDEDYYAYSPYPYDYEDDENAGIAGAVGGGTGVADSIQGVLSNGIQLNIPECETICQDPNEFETPLPPQPRFELNRAHDWGIVLLNQIMQNFDRLTPPGVGRVIGVFSSCVHDAVAAQGDFGMTPGFATPRQAAPGLQVDRVIDGAAFTAIQAAFENDPSFQGAQAFLDQVSPSQVGPQSFPRGRGRGRRRGRGRGQGRRGLKQLGGGTFGSDPAFVLGREVCEEVIQIFTADGAEVDGDDLPGNGFPEFVPENLPQTTAGITDCPVEILSLDFWQPLCVPDFLEDGG</sequence>
<feature type="region of interest" description="Disordered" evidence="1">
    <location>
        <begin position="323"/>
        <end position="359"/>
    </location>
</feature>
<name>A0A8S1J9V2_9CHLO</name>
<evidence type="ECO:0000313" key="2">
    <source>
        <dbReference type="EMBL" id="CAD7700391.1"/>
    </source>
</evidence>
<evidence type="ECO:0000313" key="3">
    <source>
        <dbReference type="Proteomes" id="UP000708148"/>
    </source>
</evidence>
<dbReference type="Proteomes" id="UP000708148">
    <property type="component" value="Unassembled WGS sequence"/>
</dbReference>
<dbReference type="AlphaFoldDB" id="A0A8S1J9V2"/>
<gene>
    <name evidence="2" type="ORF">OSTQU699_LOCUS5750</name>
</gene>
<feature type="compositionally biased region" description="Basic residues" evidence="1">
    <location>
        <begin position="335"/>
        <end position="353"/>
    </location>
</feature>
<dbReference type="EMBL" id="CAJHUC010001248">
    <property type="protein sequence ID" value="CAD7700391.1"/>
    <property type="molecule type" value="Genomic_DNA"/>
</dbReference>
<accession>A0A8S1J9V2</accession>
<comment type="caution">
    <text evidence="2">The sequence shown here is derived from an EMBL/GenBank/DDBJ whole genome shotgun (WGS) entry which is preliminary data.</text>
</comment>
<feature type="non-terminal residue" evidence="2">
    <location>
        <position position="439"/>
    </location>
</feature>
<keyword evidence="3" id="KW-1185">Reference proteome</keyword>
<feature type="compositionally biased region" description="Polar residues" evidence="1">
    <location>
        <begin position="8"/>
        <end position="18"/>
    </location>
</feature>